<dbReference type="EMBL" id="JBJUIK010000012">
    <property type="protein sequence ID" value="KAL3508612.1"/>
    <property type="molecule type" value="Genomic_DNA"/>
</dbReference>
<keyword evidence="3" id="KW-0602">Photosynthesis</keyword>
<proteinExistence type="inferred from homology"/>
<keyword evidence="3" id="KW-0603">Photosystem I</keyword>
<feature type="binding site" description="axial binding residue" evidence="2">
    <location>
        <position position="98"/>
    </location>
    <ligand>
        <name>chlorophyll b</name>
        <dbReference type="ChEBI" id="CHEBI:61721"/>
        <label>1</label>
    </ligand>
    <ligandPart>
        <name>Mg</name>
        <dbReference type="ChEBI" id="CHEBI:25107"/>
    </ligandPart>
</feature>
<keyword evidence="3" id="KW-0934">Plastid</keyword>
<keyword evidence="3" id="KW-0793">Thylakoid</keyword>
<name>A0ABD2YQS8_9GENT</name>
<dbReference type="GO" id="GO:0015979">
    <property type="term" value="P:photosynthesis"/>
    <property type="evidence" value="ECO:0007669"/>
    <property type="project" value="UniProtKB-KW"/>
</dbReference>
<dbReference type="AlphaFoldDB" id="A0ABD2YQS8"/>
<comment type="caution">
    <text evidence="4">The sequence shown here is derived from an EMBL/GenBank/DDBJ whole genome shotgun (WGS) entry which is preliminary data.</text>
</comment>
<comment type="subcellular location">
    <subcellularLocation>
        <location evidence="3">Plastid</location>
        <location evidence="3">Chloroplast thylakoid membrane</location>
    </subcellularLocation>
</comment>
<feature type="binding site" description="axial binding residue" evidence="2">
    <location>
        <position position="102"/>
    </location>
    <ligand>
        <name>chlorophyll a</name>
        <dbReference type="ChEBI" id="CHEBI:58416"/>
        <label>1</label>
    </ligand>
    <ligandPart>
        <name>Mg</name>
        <dbReference type="ChEBI" id="CHEBI:25107"/>
    </ligandPart>
</feature>
<keyword evidence="1 3" id="KW-0604">Photosystem II</keyword>
<comment type="function">
    <text evidence="3">The light-harvesting complex (LHC) functions as a light receptor, it captures and delivers excitation energy to photosystems with which it is closely associated.</text>
</comment>
<protein>
    <recommendedName>
        <fullName evidence="3">Chlorophyll a-b binding protein, chloroplastic</fullName>
    </recommendedName>
</protein>
<dbReference type="PANTHER" id="PTHR21649">
    <property type="entry name" value="CHLOROPHYLL A/B BINDING PROTEIN"/>
    <property type="match status" value="1"/>
</dbReference>
<feature type="binding site" description="axial binding residue" evidence="2">
    <location>
        <position position="118"/>
    </location>
    <ligand>
        <name>chlorophyll b</name>
        <dbReference type="ChEBI" id="CHEBI:61721"/>
        <label>1</label>
    </ligand>
    <ligandPart>
        <name>Mg</name>
        <dbReference type="ChEBI" id="CHEBI:25107"/>
    </ligandPart>
</feature>
<feature type="binding site" evidence="2">
    <location>
        <position position="53"/>
    </location>
    <ligand>
        <name>chlorophyll a</name>
        <dbReference type="ChEBI" id="CHEBI:58416"/>
        <label>1</label>
    </ligand>
</feature>
<feature type="binding site" description="axial binding residue" evidence="2">
    <location>
        <position position="110"/>
    </location>
    <ligand>
        <name>chlorophyll b</name>
        <dbReference type="ChEBI" id="CHEBI:61721"/>
        <label>1</label>
    </ligand>
    <ligandPart>
        <name>Mg</name>
        <dbReference type="ChEBI" id="CHEBI:25107"/>
    </ligandPart>
</feature>
<feature type="binding site" evidence="2">
    <location>
        <position position="72"/>
    </location>
    <ligand>
        <name>chlorophyll a</name>
        <dbReference type="ChEBI" id="CHEBI:58416"/>
        <label>1</label>
    </ligand>
</feature>
<gene>
    <name evidence="4" type="ORF">ACH5RR_028013</name>
</gene>
<feature type="binding site" evidence="2">
    <location>
        <position position="92"/>
    </location>
    <ligand>
        <name>chlorophyll a</name>
        <dbReference type="ChEBI" id="CHEBI:58416"/>
        <label>1</label>
    </ligand>
</feature>
<evidence type="ECO:0000256" key="3">
    <source>
        <dbReference type="RuleBase" id="RU363080"/>
    </source>
</evidence>
<accession>A0ABD2YQS8</accession>
<dbReference type="GO" id="GO:0009522">
    <property type="term" value="C:photosystem I"/>
    <property type="evidence" value="ECO:0007669"/>
    <property type="project" value="UniProtKB-KW"/>
</dbReference>
<keyword evidence="3" id="KW-0150">Chloroplast</keyword>
<dbReference type="InterPro" id="IPR001344">
    <property type="entry name" value="Chloro_AB-bd_pln"/>
</dbReference>
<comment type="similarity">
    <text evidence="3">Belongs to the light-harvesting chlorophyll a/b-binding (LHC) protein family.</text>
</comment>
<organism evidence="4 5">
    <name type="scientific">Cinchona calisaya</name>
    <dbReference type="NCBI Taxonomy" id="153742"/>
    <lineage>
        <taxon>Eukaryota</taxon>
        <taxon>Viridiplantae</taxon>
        <taxon>Streptophyta</taxon>
        <taxon>Embryophyta</taxon>
        <taxon>Tracheophyta</taxon>
        <taxon>Spermatophyta</taxon>
        <taxon>Magnoliopsida</taxon>
        <taxon>eudicotyledons</taxon>
        <taxon>Gunneridae</taxon>
        <taxon>Pentapetalae</taxon>
        <taxon>asterids</taxon>
        <taxon>lamiids</taxon>
        <taxon>Gentianales</taxon>
        <taxon>Rubiaceae</taxon>
        <taxon>Cinchonoideae</taxon>
        <taxon>Cinchoneae</taxon>
        <taxon>Cinchona</taxon>
    </lineage>
</organism>
<keyword evidence="3" id="KW-0157">Chromophore</keyword>
<dbReference type="GO" id="GO:0009535">
    <property type="term" value="C:chloroplast thylakoid membrane"/>
    <property type="evidence" value="ECO:0007669"/>
    <property type="project" value="UniProtKB-SubCell"/>
</dbReference>
<evidence type="ECO:0000256" key="1">
    <source>
        <dbReference type="ARBA" id="ARBA00023276"/>
    </source>
</evidence>
<keyword evidence="5" id="KW-1185">Reference proteome</keyword>
<dbReference type="Gene3D" id="1.10.3460.10">
    <property type="entry name" value="Chlorophyll a/b binding protein domain"/>
    <property type="match status" value="2"/>
</dbReference>
<dbReference type="Proteomes" id="UP001630127">
    <property type="component" value="Unassembled WGS sequence"/>
</dbReference>
<evidence type="ECO:0000313" key="5">
    <source>
        <dbReference type="Proteomes" id="UP001630127"/>
    </source>
</evidence>
<keyword evidence="2 3" id="KW-0148">Chlorophyll</keyword>
<feature type="binding site" description="axial binding residue" evidence="2">
    <location>
        <position position="128"/>
    </location>
    <ligand>
        <name>chlorophyll b</name>
        <dbReference type="ChEBI" id="CHEBI:61721"/>
        <label>1</label>
    </ligand>
    <ligandPart>
        <name>Mg</name>
        <dbReference type="ChEBI" id="CHEBI:25107"/>
    </ligandPart>
</feature>
<reference evidence="4 5" key="1">
    <citation type="submission" date="2024-11" db="EMBL/GenBank/DDBJ databases">
        <title>A near-complete genome assembly of Cinchona calisaya.</title>
        <authorList>
            <person name="Lian D.C."/>
            <person name="Zhao X.W."/>
            <person name="Wei L."/>
        </authorList>
    </citation>
    <scope>NUCLEOTIDE SEQUENCE [LARGE SCALE GENOMIC DNA]</scope>
    <source>
        <tissue evidence="4">Nenye</tissue>
    </source>
</reference>
<feature type="binding site" evidence="2">
    <location>
        <position position="82"/>
    </location>
    <ligand>
        <name>chlorophyll a</name>
        <dbReference type="ChEBI" id="CHEBI:58416"/>
        <label>1</label>
    </ligand>
</feature>
<dbReference type="SUPFAM" id="SSF103511">
    <property type="entry name" value="Chlorophyll a-b binding protein"/>
    <property type="match status" value="1"/>
</dbReference>
<feature type="binding site" evidence="2">
    <location>
        <position position="59"/>
    </location>
    <ligand>
        <name>chlorophyll a</name>
        <dbReference type="ChEBI" id="CHEBI:58416"/>
        <label>1</label>
    </ligand>
</feature>
<dbReference type="GO" id="GO:0016168">
    <property type="term" value="F:chlorophyll binding"/>
    <property type="evidence" value="ECO:0007669"/>
    <property type="project" value="UniProtKB-KW"/>
</dbReference>
<evidence type="ECO:0000256" key="2">
    <source>
        <dbReference type="PIRSR" id="PIRSR601344-1"/>
    </source>
</evidence>
<evidence type="ECO:0000313" key="4">
    <source>
        <dbReference type="EMBL" id="KAL3508612.1"/>
    </source>
</evidence>
<sequence length="145" mass="15511">MSTPSVDSHQPKHIKSAPLTLTVQNPDCSCQLKTKEAQTPSYLTAEFPGDYGWDTAGLSADPDAFAKNRPLEELVWFKAGAQIFSKSGLDCLDNPNIVHAQSILAVLGFQVVLLGLGEGLRINGLEGLGRAMISTQVATTSILWA</sequence>
<dbReference type="GO" id="GO:0009523">
    <property type="term" value="C:photosystem II"/>
    <property type="evidence" value="ECO:0007669"/>
    <property type="project" value="UniProtKB-KW"/>
</dbReference>